<reference evidence="1 2" key="1">
    <citation type="submission" date="2023-12" db="EMBL/GenBank/DDBJ databases">
        <title>Draft Genome Sequences of Bordetella parapertussis clinical Isolates from Colombia, 2023.</title>
        <authorList>
            <person name="Montilla E.A."/>
            <person name="Rojas F."/>
            <person name="Vargas M.N."/>
            <person name="Bonilla V."/>
            <person name="Duarte C."/>
        </authorList>
    </citation>
    <scope>NUCLEOTIDE SEQUENCE [LARGE SCALE GENOMIC DNA]</scope>
    <source>
        <strain evidence="1 2">320001806</strain>
    </source>
</reference>
<accession>A0ABU5X919</accession>
<comment type="caution">
    <text evidence="1">The sequence shown here is derived from an EMBL/GenBank/DDBJ whole genome shotgun (WGS) entry which is preliminary data.</text>
</comment>
<dbReference type="SUPFAM" id="SSF89796">
    <property type="entry name" value="CoA-transferase family III (CaiB/BaiF)"/>
    <property type="match status" value="1"/>
</dbReference>
<evidence type="ECO:0000313" key="2">
    <source>
        <dbReference type="Proteomes" id="UP001324595"/>
    </source>
</evidence>
<feature type="non-terminal residue" evidence="1">
    <location>
        <position position="1"/>
    </location>
</feature>
<evidence type="ECO:0000313" key="1">
    <source>
        <dbReference type="EMBL" id="MEB2665155.1"/>
    </source>
</evidence>
<proteinExistence type="predicted"/>
<gene>
    <name evidence="1" type="ORF">U5T69_18695</name>
</gene>
<organism evidence="1 2">
    <name type="scientific">Bordetella parapertussis</name>
    <dbReference type="NCBI Taxonomy" id="519"/>
    <lineage>
        <taxon>Bacteria</taxon>
        <taxon>Pseudomonadati</taxon>
        <taxon>Pseudomonadota</taxon>
        <taxon>Betaproteobacteria</taxon>
        <taxon>Burkholderiales</taxon>
        <taxon>Alcaligenaceae</taxon>
        <taxon>Bordetella</taxon>
    </lineage>
</organism>
<protein>
    <submittedName>
        <fullName evidence="1">CoA transferase</fullName>
    </submittedName>
</protein>
<dbReference type="InterPro" id="IPR023606">
    <property type="entry name" value="CoA-Trfase_III_dom_1_sf"/>
</dbReference>
<keyword evidence="1" id="KW-0808">Transferase</keyword>
<name>A0ABU5X919_BORPP</name>
<dbReference type="GO" id="GO:0016740">
    <property type="term" value="F:transferase activity"/>
    <property type="evidence" value="ECO:0007669"/>
    <property type="project" value="UniProtKB-KW"/>
</dbReference>
<dbReference type="EMBL" id="JAXUBE010000098">
    <property type="protein sequence ID" value="MEB2665155.1"/>
    <property type="molecule type" value="Genomic_DNA"/>
</dbReference>
<sequence length="45" mass="4515">LSATPARQPAAAPAVGAHSVEVLHEWGLAPERVASALDSGLIVQA</sequence>
<dbReference type="Proteomes" id="UP001324595">
    <property type="component" value="Unassembled WGS sequence"/>
</dbReference>
<dbReference type="Gene3D" id="3.40.50.10540">
    <property type="entry name" value="Crotonobetainyl-coa:carnitine coa-transferase, domain 1"/>
    <property type="match status" value="1"/>
</dbReference>
<keyword evidence="2" id="KW-1185">Reference proteome</keyword>